<dbReference type="RefSeq" id="WP_154419232.1">
    <property type="nucleotide sequence ID" value="NZ_CALXOB010000003.1"/>
</dbReference>
<dbReference type="AlphaFoldDB" id="A0A844G6J6"/>
<gene>
    <name evidence="2" type="ORF">FYJ85_13625</name>
</gene>
<dbReference type="EMBL" id="VUNS01000015">
    <property type="protein sequence ID" value="MST98078.1"/>
    <property type="molecule type" value="Genomic_DNA"/>
</dbReference>
<evidence type="ECO:0000256" key="1">
    <source>
        <dbReference type="SAM" id="Phobius"/>
    </source>
</evidence>
<feature type="transmembrane region" description="Helical" evidence="1">
    <location>
        <begin position="70"/>
        <end position="90"/>
    </location>
</feature>
<keyword evidence="1" id="KW-1133">Transmembrane helix</keyword>
<dbReference type="Gene3D" id="2.40.50.140">
    <property type="entry name" value="Nucleic acid-binding proteins"/>
    <property type="match status" value="1"/>
</dbReference>
<dbReference type="InterPro" id="IPR012340">
    <property type="entry name" value="NA-bd_OB-fold"/>
</dbReference>
<protein>
    <recommendedName>
        <fullName evidence="4">NfeD-like partner-binding protein</fullName>
    </recommendedName>
</protein>
<evidence type="ECO:0008006" key="4">
    <source>
        <dbReference type="Google" id="ProtNLM"/>
    </source>
</evidence>
<keyword evidence="1" id="KW-0812">Transmembrane</keyword>
<keyword evidence="1" id="KW-0472">Membrane</keyword>
<comment type="caution">
    <text evidence="2">The sequence shown here is derived from an EMBL/GenBank/DDBJ whole genome shotgun (WGS) entry which is preliminary data.</text>
</comment>
<proteinExistence type="predicted"/>
<feature type="transmembrane region" description="Helical" evidence="1">
    <location>
        <begin position="96"/>
        <end position="119"/>
    </location>
</feature>
<reference evidence="2 3" key="1">
    <citation type="submission" date="2019-08" db="EMBL/GenBank/DDBJ databases">
        <title>In-depth cultivation of the pig gut microbiome towards novel bacterial diversity and tailored functional studies.</title>
        <authorList>
            <person name="Wylensek D."/>
            <person name="Hitch T.C.A."/>
            <person name="Clavel T."/>
        </authorList>
    </citation>
    <scope>NUCLEOTIDE SEQUENCE [LARGE SCALE GENOMIC DNA]</scope>
    <source>
        <strain evidence="2 3">BBE-744-WT-12</strain>
    </source>
</reference>
<keyword evidence="3" id="KW-1185">Reference proteome</keyword>
<sequence>MENSSFLTGIGEFLAGAGNLYLFIAVTGSVIFALQFIMTVAGIHSDVELDGAGFDVDSHDISDIQGLNFFSLKAIVAFVTFFGWGGYFYGHLGWTGLAIAFGCGLIMMFLTALVVSLLLKMQQSGNITPAELVGQRGTVYLTVPAGRAPGGMVTVTLPGCTRQVSARADDELKTGTAVVISENLGGGSFLVVKS</sequence>
<dbReference type="Proteomes" id="UP000435649">
    <property type="component" value="Unassembled WGS sequence"/>
</dbReference>
<evidence type="ECO:0000313" key="3">
    <source>
        <dbReference type="Proteomes" id="UP000435649"/>
    </source>
</evidence>
<name>A0A844G6J6_9BACT</name>
<feature type="transmembrane region" description="Helical" evidence="1">
    <location>
        <begin position="20"/>
        <end position="43"/>
    </location>
</feature>
<organism evidence="2 3">
    <name type="scientific">Victivallis lenta</name>
    <dbReference type="NCBI Taxonomy" id="2606640"/>
    <lineage>
        <taxon>Bacteria</taxon>
        <taxon>Pseudomonadati</taxon>
        <taxon>Lentisphaerota</taxon>
        <taxon>Lentisphaeria</taxon>
        <taxon>Victivallales</taxon>
        <taxon>Victivallaceae</taxon>
        <taxon>Victivallis</taxon>
    </lineage>
</organism>
<accession>A0A844G6J6</accession>
<evidence type="ECO:0000313" key="2">
    <source>
        <dbReference type="EMBL" id="MST98078.1"/>
    </source>
</evidence>